<gene>
    <name evidence="4" type="ORF">H8E80_06595</name>
</gene>
<reference evidence="4 5" key="1">
    <citation type="submission" date="2020-08" db="EMBL/GenBank/DDBJ databases">
        <title>Bridging the membrane lipid divide: bacteria of the FCB group superphylum have the potential to synthesize archaeal ether lipids.</title>
        <authorList>
            <person name="Villanueva L."/>
            <person name="Von Meijenfeldt F.A.B."/>
            <person name="Westbye A.B."/>
            <person name="Yadav S."/>
            <person name="Hopmans E.C."/>
            <person name="Dutilh B.E."/>
            <person name="Sinninghe Damste J.S."/>
        </authorList>
    </citation>
    <scope>NUCLEOTIDE SEQUENCE [LARGE SCALE GENOMIC DNA]</scope>
    <source>
        <strain evidence="4">NIOZ-UU82</strain>
    </source>
</reference>
<dbReference type="SUPFAM" id="SSF56281">
    <property type="entry name" value="Metallo-hydrolase/oxidoreductase"/>
    <property type="match status" value="1"/>
</dbReference>
<dbReference type="Pfam" id="PF07521">
    <property type="entry name" value="RMMBL"/>
    <property type="match status" value="1"/>
</dbReference>
<feature type="domain" description="Beta-Casp" evidence="3">
    <location>
        <begin position="303"/>
        <end position="429"/>
    </location>
</feature>
<dbReference type="GO" id="GO:0016787">
    <property type="term" value="F:hydrolase activity"/>
    <property type="evidence" value="ECO:0007669"/>
    <property type="project" value="UniProtKB-KW"/>
</dbReference>
<dbReference type="GO" id="GO:0004521">
    <property type="term" value="F:RNA endonuclease activity"/>
    <property type="evidence" value="ECO:0007669"/>
    <property type="project" value="TreeGrafter"/>
</dbReference>
<dbReference type="PANTHER" id="PTHR11203">
    <property type="entry name" value="CLEAVAGE AND POLYADENYLATION SPECIFICITY FACTOR FAMILY MEMBER"/>
    <property type="match status" value="1"/>
</dbReference>
<protein>
    <submittedName>
        <fullName evidence="4">MBL fold metallo-hydrolase</fullName>
    </submittedName>
</protein>
<dbReference type="InterPro" id="IPR001279">
    <property type="entry name" value="Metallo-B-lactamas"/>
</dbReference>
<dbReference type="AlphaFoldDB" id="A0A8J6TAL1"/>
<dbReference type="Gene3D" id="3.60.15.10">
    <property type="entry name" value="Ribonuclease Z/Hydroxyacylglutathione hydrolase-like"/>
    <property type="match status" value="1"/>
</dbReference>
<evidence type="ECO:0000313" key="4">
    <source>
        <dbReference type="EMBL" id="MBC8199696.1"/>
    </source>
</evidence>
<dbReference type="EMBL" id="JACNLL010000060">
    <property type="protein sequence ID" value="MBC8199696.1"/>
    <property type="molecule type" value="Genomic_DNA"/>
</dbReference>
<feature type="domain" description="Metallo-beta-lactamase" evidence="2">
    <location>
        <begin position="13"/>
        <end position="269"/>
    </location>
</feature>
<dbReference type="CDD" id="cd16295">
    <property type="entry name" value="TTHA0252-CPSF-like_MBL-fold"/>
    <property type="match status" value="1"/>
</dbReference>
<dbReference type="Gene3D" id="3.40.50.10890">
    <property type="match status" value="1"/>
</dbReference>
<dbReference type="Pfam" id="PF00753">
    <property type="entry name" value="Lactamase_B"/>
    <property type="match status" value="1"/>
</dbReference>
<dbReference type="Pfam" id="PF10996">
    <property type="entry name" value="Beta-Casp"/>
    <property type="match status" value="1"/>
</dbReference>
<evidence type="ECO:0000259" key="2">
    <source>
        <dbReference type="SMART" id="SM00849"/>
    </source>
</evidence>
<accession>A0A8J6TAL1</accession>
<sequence>MHVTFYGAVREVTGSMHLIATETDRILLDCGMFQGRRKETEQKNRVLSFDPQIITNIVLSHAHIDHSGRIPLLTKNGFNGNIICTRATADVCEYLLDDSAYIQESDANYLNYKAVRSYLYQLLTSADKGKKSGRDGEKIRKILKGQRNTLNTEKINEYIEKYHIEGVRPLYTVFEAQQSFKYFNGYPYRQPITIGQHTTCTFYDAGHILGSAFSIIKTIENGRSYTVCYTGDIGRFDTPIVKNPTLNFQEEDRDIDLLIMESTYGNRLHEPVKDLKQQLKHVLIDTFNRGGSVLIPCFAYGRTQEIVYFLHELYDEGEVPRRPIYVDSPLATKLTGVYGEHPEVYDSKTNEVFLKNGKNPFIFDKIRFVESVDESMELMRDEKQHIVIAASGMCEAGRILHHLRYKIHNEKNTVLIVGYMAKNTLGRRIQENGESYERSGRKEPSPQLRFLNKIYPLKAHVTRLGGFSAHADKNEMLRFVRESNLRIKKIVVVHGEEDQSISFANQLKNEGFSVVVPRVGEMVRIK</sequence>
<name>A0A8J6TAL1_9BACT</name>
<proteinExistence type="predicted"/>
<evidence type="ECO:0000256" key="1">
    <source>
        <dbReference type="ARBA" id="ARBA00022801"/>
    </source>
</evidence>
<dbReference type="InterPro" id="IPR022712">
    <property type="entry name" value="Beta_Casp"/>
</dbReference>
<comment type="caution">
    <text evidence="4">The sequence shown here is derived from an EMBL/GenBank/DDBJ whole genome shotgun (WGS) entry which is preliminary data.</text>
</comment>
<dbReference type="SMART" id="SM01027">
    <property type="entry name" value="Beta-Casp"/>
    <property type="match status" value="1"/>
</dbReference>
<keyword evidence="1" id="KW-0378">Hydrolase</keyword>
<dbReference type="InterPro" id="IPR050698">
    <property type="entry name" value="MBL"/>
</dbReference>
<evidence type="ECO:0000313" key="5">
    <source>
        <dbReference type="Proteomes" id="UP000603545"/>
    </source>
</evidence>
<dbReference type="Proteomes" id="UP000603545">
    <property type="component" value="Unassembled WGS sequence"/>
</dbReference>
<dbReference type="InterPro" id="IPR036866">
    <property type="entry name" value="RibonucZ/Hydroxyglut_hydro"/>
</dbReference>
<evidence type="ECO:0000259" key="3">
    <source>
        <dbReference type="SMART" id="SM01027"/>
    </source>
</evidence>
<dbReference type="SMART" id="SM00849">
    <property type="entry name" value="Lactamase_B"/>
    <property type="match status" value="1"/>
</dbReference>
<dbReference type="InterPro" id="IPR011108">
    <property type="entry name" value="RMMBL"/>
</dbReference>
<organism evidence="4 5">
    <name type="scientific">Candidatus Desulfaltia bathyphila</name>
    <dbReference type="NCBI Taxonomy" id="2841697"/>
    <lineage>
        <taxon>Bacteria</taxon>
        <taxon>Pseudomonadati</taxon>
        <taxon>Thermodesulfobacteriota</taxon>
        <taxon>Desulfobacteria</taxon>
        <taxon>Desulfobacterales</taxon>
        <taxon>Desulfobacterales incertae sedis</taxon>
        <taxon>Candidatus Desulfaltia</taxon>
    </lineage>
</organism>
<dbReference type="PANTHER" id="PTHR11203:SF37">
    <property type="entry name" value="INTEGRATOR COMPLEX SUBUNIT 11"/>
    <property type="match status" value="1"/>
</dbReference>